<keyword evidence="5" id="KW-0963">Cytoplasm</keyword>
<dbReference type="EMBL" id="KQ242923">
    <property type="protein sequence ID" value="KNC76901.1"/>
    <property type="molecule type" value="Genomic_DNA"/>
</dbReference>
<keyword evidence="7" id="KW-0509">mRNA transport</keyword>
<feature type="compositionally biased region" description="Basic and acidic residues" evidence="13">
    <location>
        <begin position="241"/>
        <end position="252"/>
    </location>
</feature>
<dbReference type="GO" id="GO:0005737">
    <property type="term" value="C:cytoplasm"/>
    <property type="evidence" value="ECO:0007669"/>
    <property type="project" value="UniProtKB-SubCell"/>
</dbReference>
<dbReference type="GeneID" id="25911126"/>
<evidence type="ECO:0000256" key="1">
    <source>
        <dbReference type="ARBA" id="ARBA00004123"/>
    </source>
</evidence>
<feature type="compositionally biased region" description="Low complexity" evidence="13">
    <location>
        <begin position="782"/>
        <end position="795"/>
    </location>
</feature>
<feature type="compositionally biased region" description="Basic and acidic residues" evidence="13">
    <location>
        <begin position="402"/>
        <end position="422"/>
    </location>
</feature>
<feature type="compositionally biased region" description="Polar residues" evidence="13">
    <location>
        <begin position="948"/>
        <end position="962"/>
    </location>
</feature>
<keyword evidence="10" id="KW-0866">Nonsense-mediated mRNA decay</keyword>
<evidence type="ECO:0000256" key="10">
    <source>
        <dbReference type="ARBA" id="ARBA00023161"/>
    </source>
</evidence>
<evidence type="ECO:0000256" key="6">
    <source>
        <dbReference type="ARBA" id="ARBA00022664"/>
    </source>
</evidence>
<feature type="compositionally biased region" description="Low complexity" evidence="13">
    <location>
        <begin position="578"/>
        <end position="588"/>
    </location>
</feature>
<feature type="compositionally biased region" description="Acidic residues" evidence="13">
    <location>
        <begin position="142"/>
        <end position="168"/>
    </location>
</feature>
<feature type="region of interest" description="Disordered" evidence="13">
    <location>
        <begin position="530"/>
        <end position="723"/>
    </location>
</feature>
<dbReference type="InterPro" id="IPR044796">
    <property type="entry name" value="MLN51_plant"/>
</dbReference>
<accession>A0A0L0FK96</accession>
<dbReference type="PANTHER" id="PTHR46837">
    <property type="entry name" value="PROTEIN MLN51 HOMOLOG"/>
    <property type="match status" value="1"/>
</dbReference>
<feature type="compositionally biased region" description="Basic and acidic residues" evidence="13">
    <location>
        <begin position="288"/>
        <end position="308"/>
    </location>
</feature>
<feature type="compositionally biased region" description="Basic and acidic residues" evidence="13">
    <location>
        <begin position="546"/>
        <end position="559"/>
    </location>
</feature>
<dbReference type="GO" id="GO:0008380">
    <property type="term" value="P:RNA splicing"/>
    <property type="evidence" value="ECO:0007669"/>
    <property type="project" value="UniProtKB-KW"/>
</dbReference>
<feature type="compositionally biased region" description="Basic and acidic residues" evidence="13">
    <location>
        <begin position="647"/>
        <end position="661"/>
    </location>
</feature>
<dbReference type="InterPro" id="IPR018545">
    <property type="entry name" value="Btz_dom"/>
</dbReference>
<feature type="compositionally biased region" description="Polar residues" evidence="13">
    <location>
        <begin position="688"/>
        <end position="698"/>
    </location>
</feature>
<keyword evidence="6" id="KW-0507">mRNA processing</keyword>
<keyword evidence="4" id="KW-0813">Transport</keyword>
<dbReference type="Pfam" id="PF09405">
    <property type="entry name" value="Btz"/>
    <property type="match status" value="1"/>
</dbReference>
<evidence type="ECO:0000256" key="13">
    <source>
        <dbReference type="SAM" id="MobiDB-lite"/>
    </source>
</evidence>
<evidence type="ECO:0000256" key="9">
    <source>
        <dbReference type="ARBA" id="ARBA00022884"/>
    </source>
</evidence>
<protein>
    <recommendedName>
        <fullName evidence="14">Btz domain-containing protein</fullName>
    </recommendedName>
</protein>
<feature type="compositionally biased region" description="Basic and acidic residues" evidence="13">
    <location>
        <begin position="349"/>
        <end position="374"/>
    </location>
</feature>
<evidence type="ECO:0000313" key="16">
    <source>
        <dbReference type="Proteomes" id="UP000054560"/>
    </source>
</evidence>
<dbReference type="GO" id="GO:0000184">
    <property type="term" value="P:nuclear-transcribed mRNA catabolic process, nonsense-mediated decay"/>
    <property type="evidence" value="ECO:0007669"/>
    <property type="project" value="UniProtKB-KW"/>
</dbReference>
<keyword evidence="9" id="KW-0694">RNA-binding</keyword>
<feature type="region of interest" description="Disordered" evidence="13">
    <location>
        <begin position="42"/>
        <end position="62"/>
    </location>
</feature>
<organism evidence="15 16">
    <name type="scientific">Sphaeroforma arctica JP610</name>
    <dbReference type="NCBI Taxonomy" id="667725"/>
    <lineage>
        <taxon>Eukaryota</taxon>
        <taxon>Ichthyosporea</taxon>
        <taxon>Ichthyophonida</taxon>
        <taxon>Sphaeroforma</taxon>
    </lineage>
</organism>
<evidence type="ECO:0000256" key="11">
    <source>
        <dbReference type="ARBA" id="ARBA00023187"/>
    </source>
</evidence>
<evidence type="ECO:0000256" key="3">
    <source>
        <dbReference type="ARBA" id="ARBA00009548"/>
    </source>
</evidence>
<feature type="compositionally biased region" description="Low complexity" evidence="13">
    <location>
        <begin position="169"/>
        <end position="179"/>
    </location>
</feature>
<dbReference type="RefSeq" id="XP_014150803.1">
    <property type="nucleotide sequence ID" value="XM_014295328.1"/>
</dbReference>
<feature type="compositionally biased region" description="Gly residues" evidence="13">
    <location>
        <begin position="425"/>
        <end position="435"/>
    </location>
</feature>
<sequence>MVEQEKQEDIDVDGPSIASVQLNDKFVHTQYNEYRNISNNNLAEADTQASMSEKENDDKIMTKDENIVVDNAMTGISKDIDEQMSKLEIKDTTGTTDMSTRSQRVDADGSIEGSTEAEQVADNESVISEEEEVVTDNSQSMDENDEVVDSEVESVEDSNSEYESESDYESGSGSGSNVEGDSDVDSESDVSDSVPRRRRRVRESLNESDVESEGEDGEAEVLSDSDQEQEQESEAESVYSDDSRSVKEPEKSRKTRAHKSKADPRGWYDEKNEGESEGGSVGDSDIEREDRTDEGKSGDAEDDEKKEGDEEEEEEAKPFDIPRAGKFYHHDDRSAGGGRGGGPGRRRRQLWDEDDAHRAEKWSHDMFEEHERTMPPRRNRMHEYNGSNHGRSRQTHGNGYDGKYKNGDREERHGNNQRESRNSRGRGGGGRGGNSSGNNRNNNATDTTNLDGDGEFPPLAEPKQAQCIIDALQDNVQPERTHTKRNNVESWHSVMVPANSTQRLTTFSGFGGSMVSDKGSGKKPLLVHAKEYIEDDEEPSGWKPQRYSEARPGLQDKIKNKNAKAGPLLPTKGATALPQQQPQTEEPQSNASAKIPQQQQTPQQQVQSPSSPLRSHEQDKQSAHEAPLTQPSVADKKLTQKQKKQQKNREKKERLREEKRLQKQLQEATNLPENWGDSVGIGMPPPQQNANDLGSQVNAKKAQRKEAQQQQRLKNQNQTSPQPDIDLQQQQTIQLLQLQLQLEQQQQQQQRRFQITQQGLVQQMAQQQQLLLSQQARAGDGNSAMASSNTSNSHNGGNGPPPIRSMLNANATEYGSGFNSNKFFTAGRFNDRPSPLPTNQYMPYSPADMNTMPWAQSNDLDLSAAQFMYAMQQSGMNNYLPPSSDNMNGFNPLSMAQYGSMGPYSAISGGSGGVGIASDLGPPSSDTFAPNSNNQNQFVPNFAMPFGNNSDTMNANSRTANDGSDGGQGGNTNVNAGAFVPGSSMHYPAMNTRRGQGQPRKVLTITPPPQ</sequence>
<evidence type="ECO:0000256" key="4">
    <source>
        <dbReference type="ARBA" id="ARBA00022448"/>
    </source>
</evidence>
<proteinExistence type="inferred from homology"/>
<evidence type="ECO:0000256" key="7">
    <source>
        <dbReference type="ARBA" id="ARBA00022816"/>
    </source>
</evidence>
<gene>
    <name evidence="15" type="ORF">SARC_10622</name>
</gene>
<dbReference type="PANTHER" id="PTHR46837:SF5">
    <property type="entry name" value="PROTEIN MLN51 HOMOLOG"/>
    <property type="match status" value="1"/>
</dbReference>
<comment type="subcellular location">
    <subcellularLocation>
        <location evidence="2">Cytoplasm</location>
    </subcellularLocation>
    <subcellularLocation>
        <location evidence="1">Nucleus</location>
    </subcellularLocation>
</comment>
<evidence type="ECO:0000313" key="15">
    <source>
        <dbReference type="EMBL" id="KNC76901.1"/>
    </source>
</evidence>
<evidence type="ECO:0000256" key="8">
    <source>
        <dbReference type="ARBA" id="ARBA00022845"/>
    </source>
</evidence>
<dbReference type="Proteomes" id="UP000054560">
    <property type="component" value="Unassembled WGS sequence"/>
</dbReference>
<evidence type="ECO:0000256" key="12">
    <source>
        <dbReference type="ARBA" id="ARBA00023242"/>
    </source>
</evidence>
<evidence type="ECO:0000256" key="5">
    <source>
        <dbReference type="ARBA" id="ARBA00022490"/>
    </source>
</evidence>
<keyword evidence="16" id="KW-1185">Reference proteome</keyword>
<feature type="compositionally biased region" description="Acidic residues" evidence="13">
    <location>
        <begin position="206"/>
        <end position="235"/>
    </location>
</feature>
<comment type="similarity">
    <text evidence="3">Belongs to the CASC3 family.</text>
</comment>
<feature type="region of interest" description="Disordered" evidence="13">
    <location>
        <begin position="88"/>
        <end position="494"/>
    </location>
</feature>
<feature type="compositionally biased region" description="Polar residues" evidence="13">
    <location>
        <begin position="42"/>
        <end position="51"/>
    </location>
</feature>
<feature type="compositionally biased region" description="Polar residues" evidence="13">
    <location>
        <begin position="92"/>
        <end position="102"/>
    </location>
</feature>
<dbReference type="SMART" id="SM01044">
    <property type="entry name" value="Btz"/>
    <property type="match status" value="1"/>
</dbReference>
<keyword evidence="12" id="KW-0539">Nucleus</keyword>
<dbReference type="STRING" id="667725.A0A0L0FK96"/>
<evidence type="ECO:0000256" key="2">
    <source>
        <dbReference type="ARBA" id="ARBA00004496"/>
    </source>
</evidence>
<dbReference type="GO" id="GO:0003729">
    <property type="term" value="F:mRNA binding"/>
    <property type="evidence" value="ECO:0007669"/>
    <property type="project" value="InterPro"/>
</dbReference>
<keyword evidence="11" id="KW-0508">mRNA splicing</keyword>
<dbReference type="GO" id="GO:0051028">
    <property type="term" value="P:mRNA transport"/>
    <property type="evidence" value="ECO:0007669"/>
    <property type="project" value="UniProtKB-KW"/>
</dbReference>
<feature type="compositionally biased region" description="Low complexity" evidence="13">
    <location>
        <begin position="708"/>
        <end position="718"/>
    </location>
</feature>
<feature type="region of interest" description="Disordered" evidence="13">
    <location>
        <begin position="775"/>
        <end position="808"/>
    </location>
</feature>
<keyword evidence="8" id="KW-0810">Translation regulation</keyword>
<feature type="compositionally biased region" description="Basic and acidic residues" evidence="13">
    <location>
        <begin position="614"/>
        <end position="623"/>
    </location>
</feature>
<feature type="domain" description="Btz" evidence="14">
    <location>
        <begin position="283"/>
        <end position="390"/>
    </location>
</feature>
<dbReference type="AlphaFoldDB" id="A0A0L0FK96"/>
<feature type="region of interest" description="Disordered" evidence="13">
    <location>
        <begin position="948"/>
        <end position="1010"/>
    </location>
</feature>
<feature type="compositionally biased region" description="Basic and acidic residues" evidence="13">
    <location>
        <begin position="52"/>
        <end position="62"/>
    </location>
</feature>
<evidence type="ECO:0000259" key="14">
    <source>
        <dbReference type="SMART" id="SM01044"/>
    </source>
</evidence>
<feature type="compositionally biased region" description="Low complexity" evidence="13">
    <location>
        <begin position="596"/>
        <end position="612"/>
    </location>
</feature>
<reference evidence="15 16" key="1">
    <citation type="submission" date="2011-02" db="EMBL/GenBank/DDBJ databases">
        <title>The Genome Sequence of Sphaeroforma arctica JP610.</title>
        <authorList>
            <consortium name="The Broad Institute Genome Sequencing Platform"/>
            <person name="Russ C."/>
            <person name="Cuomo C."/>
            <person name="Young S.K."/>
            <person name="Zeng Q."/>
            <person name="Gargeya S."/>
            <person name="Alvarado L."/>
            <person name="Berlin A."/>
            <person name="Chapman S.B."/>
            <person name="Chen Z."/>
            <person name="Freedman E."/>
            <person name="Gellesch M."/>
            <person name="Goldberg J."/>
            <person name="Griggs A."/>
            <person name="Gujja S."/>
            <person name="Heilman E."/>
            <person name="Heiman D."/>
            <person name="Howarth C."/>
            <person name="Mehta T."/>
            <person name="Neiman D."/>
            <person name="Pearson M."/>
            <person name="Roberts A."/>
            <person name="Saif S."/>
            <person name="Shea T."/>
            <person name="Shenoy N."/>
            <person name="Sisk P."/>
            <person name="Stolte C."/>
            <person name="Sykes S."/>
            <person name="White J."/>
            <person name="Yandava C."/>
            <person name="Burger G."/>
            <person name="Gray M.W."/>
            <person name="Holland P.W.H."/>
            <person name="King N."/>
            <person name="Lang F.B.F."/>
            <person name="Roger A.J."/>
            <person name="Ruiz-Trillo I."/>
            <person name="Haas B."/>
            <person name="Nusbaum C."/>
            <person name="Birren B."/>
        </authorList>
    </citation>
    <scope>NUCLEOTIDE SEQUENCE [LARGE SCALE GENOMIC DNA]</scope>
    <source>
        <strain evidence="15 16">JP610</strain>
    </source>
</reference>
<dbReference type="GO" id="GO:0035145">
    <property type="term" value="C:exon-exon junction complex"/>
    <property type="evidence" value="ECO:0007669"/>
    <property type="project" value="InterPro"/>
</dbReference>
<feature type="compositionally biased region" description="Acidic residues" evidence="13">
    <location>
        <begin position="180"/>
        <end position="190"/>
    </location>
</feature>
<feature type="compositionally biased region" description="Basic and acidic residues" evidence="13">
    <location>
        <begin position="260"/>
        <end position="274"/>
    </location>
</feature>
<name>A0A0L0FK96_9EUKA</name>
<dbReference type="GO" id="GO:0006417">
    <property type="term" value="P:regulation of translation"/>
    <property type="evidence" value="ECO:0007669"/>
    <property type="project" value="UniProtKB-KW"/>
</dbReference>
<dbReference type="GO" id="GO:0006397">
    <property type="term" value="P:mRNA processing"/>
    <property type="evidence" value="ECO:0007669"/>
    <property type="project" value="UniProtKB-KW"/>
</dbReference>